<evidence type="ECO:0000313" key="3">
    <source>
        <dbReference type="EMBL" id="KAJ8944864.1"/>
    </source>
</evidence>
<protein>
    <submittedName>
        <fullName evidence="3">Uncharacterized protein</fullName>
    </submittedName>
</protein>
<sequence>MSEKDTCLVNESFLKGEAEFKSDNVSTISVLKENLTTEATKKKIRVDINTFISDESINSVLKLLEEKLILYQKLAKDISLLDALNELEVTEEETAKYLSPKYKDLLIREKEVRKLYQSQPGCLDRIYGTVSDLFIDFNKFKGINSRQKATKLMEVLEDYSYDNLVSFFRPDYNKI</sequence>
<comment type="caution">
    <text evidence="3">The sequence shown here is derived from an EMBL/GenBank/DDBJ whole genome shotgun (WGS) entry which is preliminary data.</text>
</comment>
<dbReference type="AlphaFoldDB" id="A0AAV8Y1S0"/>
<accession>A0AAV8Y1S0</accession>
<evidence type="ECO:0000259" key="1">
    <source>
        <dbReference type="Pfam" id="PF23349"/>
    </source>
</evidence>
<dbReference type="Pfam" id="PF23349">
    <property type="entry name" value="BBS7_hp"/>
    <property type="match status" value="1"/>
</dbReference>
<proteinExistence type="predicted"/>
<dbReference type="PANTHER" id="PTHR16074:SF4">
    <property type="entry name" value="BARDET-BIEDL SYNDROME 7 PROTEIN"/>
    <property type="match status" value="1"/>
</dbReference>
<gene>
    <name evidence="3" type="ORF">NQ314_009354</name>
</gene>
<dbReference type="GO" id="GO:0008104">
    <property type="term" value="P:intracellular protein localization"/>
    <property type="evidence" value="ECO:0007669"/>
    <property type="project" value="TreeGrafter"/>
</dbReference>
<evidence type="ECO:0000259" key="2">
    <source>
        <dbReference type="Pfam" id="PF23361"/>
    </source>
</evidence>
<dbReference type="GO" id="GO:0060271">
    <property type="term" value="P:cilium assembly"/>
    <property type="evidence" value="ECO:0007669"/>
    <property type="project" value="TreeGrafter"/>
</dbReference>
<dbReference type="GO" id="GO:0043005">
    <property type="term" value="C:neuron projection"/>
    <property type="evidence" value="ECO:0007669"/>
    <property type="project" value="TreeGrafter"/>
</dbReference>
<keyword evidence="4" id="KW-1185">Reference proteome</keyword>
<dbReference type="GO" id="GO:0034464">
    <property type="term" value="C:BBSome"/>
    <property type="evidence" value="ECO:0007669"/>
    <property type="project" value="TreeGrafter"/>
</dbReference>
<reference evidence="3" key="1">
    <citation type="journal article" date="2023" name="Insect Mol. Biol.">
        <title>Genome sequencing provides insights into the evolution of gene families encoding plant cell wall-degrading enzymes in longhorned beetles.</title>
        <authorList>
            <person name="Shin N.R."/>
            <person name="Okamura Y."/>
            <person name="Kirsch R."/>
            <person name="Pauchet Y."/>
        </authorList>
    </citation>
    <scope>NUCLEOTIDE SEQUENCE</scope>
    <source>
        <strain evidence="3">RBIC_L_NR</strain>
    </source>
</reference>
<dbReference type="GO" id="GO:0016020">
    <property type="term" value="C:membrane"/>
    <property type="evidence" value="ECO:0007669"/>
    <property type="project" value="TreeGrafter"/>
</dbReference>
<dbReference type="EMBL" id="JANEYF010002562">
    <property type="protein sequence ID" value="KAJ8944864.1"/>
    <property type="molecule type" value="Genomic_DNA"/>
</dbReference>
<dbReference type="PANTHER" id="PTHR16074">
    <property type="entry name" value="BARDET-BIEDL SYNDROME 7 PROTEIN"/>
    <property type="match status" value="1"/>
</dbReference>
<dbReference type="GO" id="GO:0036064">
    <property type="term" value="C:ciliary basal body"/>
    <property type="evidence" value="ECO:0007669"/>
    <property type="project" value="TreeGrafter"/>
</dbReference>
<dbReference type="InterPro" id="IPR056333">
    <property type="entry name" value="BBS7_pf_dom"/>
</dbReference>
<dbReference type="InterPro" id="IPR056335">
    <property type="entry name" value="BBS7_hairpin"/>
</dbReference>
<dbReference type="GO" id="GO:0005930">
    <property type="term" value="C:axoneme"/>
    <property type="evidence" value="ECO:0007669"/>
    <property type="project" value="TreeGrafter"/>
</dbReference>
<feature type="domain" description="BBS7 helical hairpin" evidence="1">
    <location>
        <begin position="54"/>
        <end position="168"/>
    </location>
</feature>
<name>A0AAV8Y1S0_9CUCU</name>
<organism evidence="3 4">
    <name type="scientific">Rhamnusium bicolor</name>
    <dbReference type="NCBI Taxonomy" id="1586634"/>
    <lineage>
        <taxon>Eukaryota</taxon>
        <taxon>Metazoa</taxon>
        <taxon>Ecdysozoa</taxon>
        <taxon>Arthropoda</taxon>
        <taxon>Hexapoda</taxon>
        <taxon>Insecta</taxon>
        <taxon>Pterygota</taxon>
        <taxon>Neoptera</taxon>
        <taxon>Endopterygota</taxon>
        <taxon>Coleoptera</taxon>
        <taxon>Polyphaga</taxon>
        <taxon>Cucujiformia</taxon>
        <taxon>Chrysomeloidea</taxon>
        <taxon>Cerambycidae</taxon>
        <taxon>Lepturinae</taxon>
        <taxon>Rhagiini</taxon>
        <taxon>Rhamnusium</taxon>
    </lineage>
</organism>
<dbReference type="Proteomes" id="UP001162156">
    <property type="component" value="Unassembled WGS sequence"/>
</dbReference>
<dbReference type="Pfam" id="PF23361">
    <property type="entry name" value="BBS7_pf"/>
    <property type="match status" value="1"/>
</dbReference>
<feature type="domain" description="BBS7 platform" evidence="2">
    <location>
        <begin position="12"/>
        <end position="49"/>
    </location>
</feature>
<evidence type="ECO:0000313" key="4">
    <source>
        <dbReference type="Proteomes" id="UP001162156"/>
    </source>
</evidence>